<dbReference type="GO" id="GO:0005576">
    <property type="term" value="C:extracellular region"/>
    <property type="evidence" value="ECO:0007669"/>
    <property type="project" value="UniProtKB-SubCell"/>
</dbReference>
<feature type="disulfide bond" evidence="8">
    <location>
        <begin position="66"/>
        <end position="81"/>
    </location>
</feature>
<dbReference type="Proteomes" id="UP000176087">
    <property type="component" value="Unassembled WGS sequence"/>
</dbReference>
<dbReference type="PROSITE" id="PS51257">
    <property type="entry name" value="PROKAR_LIPOPROTEIN"/>
    <property type="match status" value="1"/>
</dbReference>
<dbReference type="InterPro" id="IPR023549">
    <property type="entry name" value="Subtilisin_inhibitor"/>
</dbReference>
<dbReference type="RefSeq" id="WP_070009890.1">
    <property type="nucleotide sequence ID" value="NZ_LJGS01000038.1"/>
</dbReference>
<comment type="caution">
    <text evidence="11">The sequence shown here is derived from an EMBL/GenBank/DDBJ whole genome shotgun (WGS) entry which is preliminary data.</text>
</comment>
<accession>A0A1E7JSU6</accession>
<dbReference type="PATRIC" id="fig|933944.5.peg.1471"/>
<comment type="function">
    <text evidence="8">Strong inhibitor of bacterial serine proteases such as subtilisin.</text>
</comment>
<evidence type="ECO:0000256" key="4">
    <source>
        <dbReference type="ARBA" id="ARBA00022525"/>
    </source>
</evidence>
<evidence type="ECO:0000256" key="8">
    <source>
        <dbReference type="HAMAP-Rule" id="MF_00778"/>
    </source>
</evidence>
<keyword evidence="7 8" id="KW-1015">Disulfide bond</keyword>
<keyword evidence="4 8" id="KW-0964">Secreted</keyword>
<gene>
    <name evidence="8" type="primary">sti</name>
    <name evidence="11" type="ORF">AN215_05865</name>
</gene>
<dbReference type="Pfam" id="PF00720">
    <property type="entry name" value="SSI"/>
    <property type="match status" value="1"/>
</dbReference>
<evidence type="ECO:0000256" key="7">
    <source>
        <dbReference type="ARBA" id="ARBA00023157"/>
    </source>
</evidence>
<reference evidence="11 12" key="1">
    <citation type="journal article" date="2016" name="Front. Microbiol.">
        <title>Comparative Genomics Analysis of Streptomyces Species Reveals Their Adaptation to the Marine Environment and Their Diversity at the Genomic Level.</title>
        <authorList>
            <person name="Tian X."/>
            <person name="Zhang Z."/>
            <person name="Yang T."/>
            <person name="Chen M."/>
            <person name="Li J."/>
            <person name="Chen F."/>
            <person name="Yang J."/>
            <person name="Li W."/>
            <person name="Zhang B."/>
            <person name="Zhang Z."/>
            <person name="Wu J."/>
            <person name="Zhang C."/>
            <person name="Long L."/>
            <person name="Xiao J."/>
        </authorList>
    </citation>
    <scope>NUCLEOTIDE SEQUENCE [LARGE SCALE GENOMIC DNA]</scope>
    <source>
        <strain evidence="11 12">SCSIO 10390</strain>
    </source>
</reference>
<evidence type="ECO:0000256" key="1">
    <source>
        <dbReference type="ARBA" id="ARBA00004613"/>
    </source>
</evidence>
<keyword evidence="5 8" id="KW-0646">Protease inhibitor</keyword>
<evidence type="ECO:0000313" key="11">
    <source>
        <dbReference type="EMBL" id="OEU91973.1"/>
    </source>
</evidence>
<evidence type="ECO:0000256" key="5">
    <source>
        <dbReference type="ARBA" id="ARBA00022690"/>
    </source>
</evidence>
<dbReference type="STRING" id="933944.AN215_05865"/>
<evidence type="ECO:0000313" key="12">
    <source>
        <dbReference type="Proteomes" id="UP000176087"/>
    </source>
</evidence>
<evidence type="ECO:0000259" key="10">
    <source>
        <dbReference type="Pfam" id="PF00720"/>
    </source>
</evidence>
<dbReference type="AlphaFoldDB" id="A0A1E7JSU6"/>
<dbReference type="InterPro" id="IPR036819">
    <property type="entry name" value="Subtilisin_inhibitor-like_sf"/>
</dbReference>
<evidence type="ECO:0000256" key="6">
    <source>
        <dbReference type="ARBA" id="ARBA00022900"/>
    </source>
</evidence>
<keyword evidence="12" id="KW-1185">Reference proteome</keyword>
<dbReference type="SUPFAM" id="SSF55399">
    <property type="entry name" value="Subtilisin inhibitor"/>
    <property type="match status" value="1"/>
</dbReference>
<comment type="similarity">
    <text evidence="2 8 9">Belongs to the protease inhibitor I16 (SSI) family.</text>
</comment>
<organism evidence="11 12">
    <name type="scientific">Streptomyces abyssalis</name>
    <dbReference type="NCBI Taxonomy" id="933944"/>
    <lineage>
        <taxon>Bacteria</taxon>
        <taxon>Bacillati</taxon>
        <taxon>Actinomycetota</taxon>
        <taxon>Actinomycetes</taxon>
        <taxon>Kitasatosporales</taxon>
        <taxon>Streptomycetaceae</taxon>
        <taxon>Streptomyces</taxon>
    </lineage>
</organism>
<dbReference type="PRINTS" id="PR00294">
    <property type="entry name" value="SSBTLNINHBTR"/>
</dbReference>
<name>A0A1E7JSU6_9ACTN</name>
<evidence type="ECO:0000256" key="9">
    <source>
        <dbReference type="RuleBase" id="RU003471"/>
    </source>
</evidence>
<feature type="domain" description="Subtilisin inhibitor" evidence="10">
    <location>
        <begin position="39"/>
        <end position="132"/>
    </location>
</feature>
<protein>
    <recommendedName>
        <fullName evidence="8">Probable subtilase-type protease inhibitor</fullName>
    </recommendedName>
</protein>
<feature type="disulfide bond" evidence="8">
    <location>
        <begin position="104"/>
        <end position="134"/>
    </location>
</feature>
<dbReference type="GO" id="GO:0004867">
    <property type="term" value="F:serine-type endopeptidase inhibitor activity"/>
    <property type="evidence" value="ECO:0007669"/>
    <property type="project" value="UniProtKB-UniRule"/>
</dbReference>
<dbReference type="HAMAP" id="MF_00778">
    <property type="entry name" value="SSI"/>
    <property type="match status" value="1"/>
</dbReference>
<evidence type="ECO:0000256" key="2">
    <source>
        <dbReference type="ARBA" id="ARBA00010472"/>
    </source>
</evidence>
<evidence type="ECO:0000256" key="3">
    <source>
        <dbReference type="ARBA" id="ARBA00011738"/>
    </source>
</evidence>
<dbReference type="Gene3D" id="3.30.350.10">
    <property type="entry name" value="Subtilisin inhibitor-like"/>
    <property type="match status" value="1"/>
</dbReference>
<feature type="site" description="Reactive bond" evidence="8">
    <location>
        <begin position="106"/>
        <end position="107"/>
    </location>
</feature>
<dbReference type="OrthoDB" id="3542626at2"/>
<dbReference type="EMBL" id="LJGT01000037">
    <property type="protein sequence ID" value="OEU91973.1"/>
    <property type="molecule type" value="Genomic_DNA"/>
</dbReference>
<comment type="subunit">
    <text evidence="3 8">Homodimer.</text>
</comment>
<comment type="subcellular location">
    <subcellularLocation>
        <location evidence="1 8">Secreted</location>
    </subcellularLocation>
</comment>
<dbReference type="InterPro" id="IPR000691">
    <property type="entry name" value="Prot_inh_I16_SSI"/>
</dbReference>
<sequence>MRFRLKVLGTAAAITVGCLTGVGGGVAHADSAGTKSLYAPSALVLTVGKGSDAATTTVERAVVLNCAPKPSGTHPAAGTACAEVRSVNGRFQQLVTDAAPGMMCTRIWDPVVVTADGVWKGQRVSWQHTFANSCTMNKSGGSVFAF</sequence>
<proteinExistence type="inferred from homology"/>
<keyword evidence="6 8" id="KW-0722">Serine protease inhibitor</keyword>